<dbReference type="Proteomes" id="UP000807769">
    <property type="component" value="Unassembled WGS sequence"/>
</dbReference>
<name>A0A9P7DTF6_9AGAM</name>
<dbReference type="RefSeq" id="XP_041186344.1">
    <property type="nucleotide sequence ID" value="XM_041333674.1"/>
</dbReference>
<accession>A0A9P7DTF6</accession>
<proteinExistence type="predicted"/>
<protein>
    <submittedName>
        <fullName evidence="1">Uncharacterized protein</fullName>
    </submittedName>
</protein>
<keyword evidence="2" id="KW-1185">Reference proteome</keyword>
<sequence length="292" mass="33209">MIAQLPQLPIRLSGLTEENLFYKESEQEEDPNGPTPAGSEWQIDMMLSVWVEARGVQDYTTIVASQHTTAFFLTYLDLYVLKTSSFFIIKAKLFNPLKHVSQAVSEMKKVLHGALTDGCDWVFLLIKLNVNYDRSSYQHSGILQLDSTRSLNGWLVTAGPWLDLIAAILSHWRYYVVLLASTQDKLPDKLKLAVDSQECLALHLIDPVWLPQRKESYVSYIPMLLEQPKLLECKNGCRDPLGMVPSQSDLPSFERGELHGEEYVQKQQLNAARFQNGTFISGHAEEHWQQVA</sequence>
<organism evidence="1 2">
    <name type="scientific">Suillus subaureus</name>
    <dbReference type="NCBI Taxonomy" id="48587"/>
    <lineage>
        <taxon>Eukaryota</taxon>
        <taxon>Fungi</taxon>
        <taxon>Dikarya</taxon>
        <taxon>Basidiomycota</taxon>
        <taxon>Agaricomycotina</taxon>
        <taxon>Agaricomycetes</taxon>
        <taxon>Agaricomycetidae</taxon>
        <taxon>Boletales</taxon>
        <taxon>Suillineae</taxon>
        <taxon>Suillaceae</taxon>
        <taxon>Suillus</taxon>
    </lineage>
</organism>
<reference evidence="1" key="1">
    <citation type="journal article" date="2020" name="New Phytol.">
        <title>Comparative genomics reveals dynamic genome evolution in host specialist ectomycorrhizal fungi.</title>
        <authorList>
            <person name="Lofgren L.A."/>
            <person name="Nguyen N.H."/>
            <person name="Vilgalys R."/>
            <person name="Ruytinx J."/>
            <person name="Liao H.L."/>
            <person name="Branco S."/>
            <person name="Kuo A."/>
            <person name="LaButti K."/>
            <person name="Lipzen A."/>
            <person name="Andreopoulos W."/>
            <person name="Pangilinan J."/>
            <person name="Riley R."/>
            <person name="Hundley H."/>
            <person name="Na H."/>
            <person name="Barry K."/>
            <person name="Grigoriev I.V."/>
            <person name="Stajich J.E."/>
            <person name="Kennedy P.G."/>
        </authorList>
    </citation>
    <scope>NUCLEOTIDE SEQUENCE</scope>
    <source>
        <strain evidence="1">MN1</strain>
    </source>
</reference>
<evidence type="ECO:0000313" key="1">
    <source>
        <dbReference type="EMBL" id="KAG1802555.1"/>
    </source>
</evidence>
<comment type="caution">
    <text evidence="1">The sequence shown here is derived from an EMBL/GenBank/DDBJ whole genome shotgun (WGS) entry which is preliminary data.</text>
</comment>
<dbReference type="OrthoDB" id="2720314at2759"/>
<dbReference type="GeneID" id="64627691"/>
<dbReference type="EMBL" id="JABBWG010000076">
    <property type="protein sequence ID" value="KAG1802555.1"/>
    <property type="molecule type" value="Genomic_DNA"/>
</dbReference>
<evidence type="ECO:0000313" key="2">
    <source>
        <dbReference type="Proteomes" id="UP000807769"/>
    </source>
</evidence>
<gene>
    <name evidence="1" type="ORF">BJ212DRAFT_1304781</name>
</gene>
<dbReference type="AlphaFoldDB" id="A0A9P7DTF6"/>